<feature type="compositionally biased region" description="Basic and acidic residues" evidence="4">
    <location>
        <begin position="414"/>
        <end position="427"/>
    </location>
</feature>
<evidence type="ECO:0000256" key="3">
    <source>
        <dbReference type="PROSITE-ProRule" id="PRU00023"/>
    </source>
</evidence>
<feature type="repeat" description="ANK" evidence="3">
    <location>
        <begin position="174"/>
        <end position="206"/>
    </location>
</feature>
<dbReference type="PROSITE" id="PS50297">
    <property type="entry name" value="ANK_REP_REGION"/>
    <property type="match status" value="1"/>
</dbReference>
<dbReference type="PANTHER" id="PTHR24173:SF74">
    <property type="entry name" value="ANKYRIN REPEAT DOMAIN-CONTAINING PROTEIN 16"/>
    <property type="match status" value="1"/>
</dbReference>
<dbReference type="EMBL" id="JAZHXI010000003">
    <property type="protein sequence ID" value="KAL2073507.1"/>
    <property type="molecule type" value="Genomic_DNA"/>
</dbReference>
<evidence type="ECO:0000256" key="1">
    <source>
        <dbReference type="ARBA" id="ARBA00022737"/>
    </source>
</evidence>
<reference evidence="5 6" key="1">
    <citation type="journal article" date="2024" name="Commun. Biol.">
        <title>Comparative genomic analysis of thermophilic fungi reveals convergent evolutionary adaptations and gene losses.</title>
        <authorList>
            <person name="Steindorff A.S."/>
            <person name="Aguilar-Pontes M.V."/>
            <person name="Robinson A.J."/>
            <person name="Andreopoulos B."/>
            <person name="LaButti K."/>
            <person name="Kuo A."/>
            <person name="Mondo S."/>
            <person name="Riley R."/>
            <person name="Otillar R."/>
            <person name="Haridas S."/>
            <person name="Lipzen A."/>
            <person name="Grimwood J."/>
            <person name="Schmutz J."/>
            <person name="Clum A."/>
            <person name="Reid I.D."/>
            <person name="Moisan M.C."/>
            <person name="Butler G."/>
            <person name="Nguyen T.T.M."/>
            <person name="Dewar K."/>
            <person name="Conant G."/>
            <person name="Drula E."/>
            <person name="Henrissat B."/>
            <person name="Hansel C."/>
            <person name="Singer S."/>
            <person name="Hutchinson M.I."/>
            <person name="de Vries R.P."/>
            <person name="Natvig D.O."/>
            <person name="Powell A.J."/>
            <person name="Tsang A."/>
            <person name="Grigoriev I.V."/>
        </authorList>
    </citation>
    <scope>NUCLEOTIDE SEQUENCE [LARGE SCALE GENOMIC DNA]</scope>
    <source>
        <strain evidence="5 6">CBS 494.80</strain>
    </source>
</reference>
<evidence type="ECO:0000256" key="4">
    <source>
        <dbReference type="SAM" id="MobiDB-lite"/>
    </source>
</evidence>
<keyword evidence="6" id="KW-1185">Reference proteome</keyword>
<evidence type="ECO:0000313" key="6">
    <source>
        <dbReference type="Proteomes" id="UP001595075"/>
    </source>
</evidence>
<dbReference type="InterPro" id="IPR002110">
    <property type="entry name" value="Ankyrin_rpt"/>
</dbReference>
<protein>
    <recommendedName>
        <fullName evidence="7">Ankyrin</fullName>
    </recommendedName>
</protein>
<evidence type="ECO:0000313" key="5">
    <source>
        <dbReference type="EMBL" id="KAL2073507.1"/>
    </source>
</evidence>
<feature type="repeat" description="ANK" evidence="3">
    <location>
        <begin position="76"/>
        <end position="110"/>
    </location>
</feature>
<keyword evidence="2 3" id="KW-0040">ANK repeat</keyword>
<accession>A0ABR4CUJ6</accession>
<dbReference type="PRINTS" id="PR01415">
    <property type="entry name" value="ANKYRIN"/>
</dbReference>
<keyword evidence="1" id="KW-0677">Repeat</keyword>
<organism evidence="5 6">
    <name type="scientific">Oculimacula yallundae</name>
    <dbReference type="NCBI Taxonomy" id="86028"/>
    <lineage>
        <taxon>Eukaryota</taxon>
        <taxon>Fungi</taxon>
        <taxon>Dikarya</taxon>
        <taxon>Ascomycota</taxon>
        <taxon>Pezizomycotina</taxon>
        <taxon>Leotiomycetes</taxon>
        <taxon>Helotiales</taxon>
        <taxon>Ploettnerulaceae</taxon>
        <taxon>Oculimacula</taxon>
    </lineage>
</organism>
<dbReference type="InterPro" id="IPR036770">
    <property type="entry name" value="Ankyrin_rpt-contain_sf"/>
</dbReference>
<dbReference type="SUPFAM" id="SSF48403">
    <property type="entry name" value="Ankyrin repeat"/>
    <property type="match status" value="1"/>
</dbReference>
<dbReference type="PROSITE" id="PS50088">
    <property type="entry name" value="ANK_REPEAT"/>
    <property type="match status" value="2"/>
</dbReference>
<gene>
    <name evidence="5" type="ORF">VTL71DRAFT_10833</name>
</gene>
<feature type="compositionally biased region" description="Acidic residues" evidence="4">
    <location>
        <begin position="388"/>
        <end position="397"/>
    </location>
</feature>
<feature type="compositionally biased region" description="Basic and acidic residues" evidence="4">
    <location>
        <begin position="457"/>
        <end position="466"/>
    </location>
</feature>
<dbReference type="Proteomes" id="UP001595075">
    <property type="component" value="Unassembled WGS sequence"/>
</dbReference>
<dbReference type="SMART" id="SM00248">
    <property type="entry name" value="ANK"/>
    <property type="match status" value="7"/>
</dbReference>
<feature type="region of interest" description="Disordered" evidence="4">
    <location>
        <begin position="379"/>
        <end position="484"/>
    </location>
</feature>
<feature type="compositionally biased region" description="Polar residues" evidence="4">
    <location>
        <begin position="445"/>
        <end position="456"/>
    </location>
</feature>
<comment type="caution">
    <text evidence="5">The sequence shown here is derived from an EMBL/GenBank/DDBJ whole genome shotgun (WGS) entry which is preliminary data.</text>
</comment>
<proteinExistence type="predicted"/>
<name>A0ABR4CUJ6_9HELO</name>
<evidence type="ECO:0008006" key="7">
    <source>
        <dbReference type="Google" id="ProtNLM"/>
    </source>
</evidence>
<dbReference type="PANTHER" id="PTHR24173">
    <property type="entry name" value="ANKYRIN REPEAT CONTAINING"/>
    <property type="match status" value="1"/>
</dbReference>
<dbReference type="Pfam" id="PF12796">
    <property type="entry name" value="Ank_2"/>
    <property type="match status" value="1"/>
</dbReference>
<dbReference type="Gene3D" id="1.25.40.20">
    <property type="entry name" value="Ankyrin repeat-containing domain"/>
    <property type="match status" value="2"/>
</dbReference>
<feature type="region of interest" description="Disordered" evidence="4">
    <location>
        <begin position="1"/>
        <end position="39"/>
    </location>
</feature>
<sequence length="484" mass="52875">MDPYTISTYSYPRTSPSTYRSTSQYSSRSSFSQHSSPSTSHKYLTPLLHTAITLSQTDTILTLLSSGASINGVTLQGLTPLETAIRSPGCRESIALLLIKRGADFTSRNNGASLLRWAARRDWGVVIDALIRGGVDVDGRSYIDGNDDADDDMRSEVSFRPIRSIKTGRANPRTGITPLHIAAYYSSLDAAKILISHGATLSLSSQSAELALAEAISNTCIPMVSLLLSSGIDLDAAVDKTGGTPLMAAVCMDCVGLVRCLLGFCFEGGKRRGRRILGRRDGNGEGVWHVGARFAGEEVVDLLRVWSADVGGDGVNVRNEDGESPLEVAIRLRRPLEVVEGLLRAGARRDEGVDRALQDVRGEVDFGIVDLLDQYDPRQGDNRHVYDEDSDGDDYEESVMSRDTVRQRLGHVSGIHDRRLTRYEHRPNQSSVSSSARRSSHSRSFNGSLSSASEWNQNHDRRIVRSEKRKGRATSAVSITVYGM</sequence>
<evidence type="ECO:0000256" key="2">
    <source>
        <dbReference type="ARBA" id="ARBA00023043"/>
    </source>
</evidence>